<dbReference type="SUPFAM" id="SSF49899">
    <property type="entry name" value="Concanavalin A-like lectins/glucanases"/>
    <property type="match status" value="1"/>
</dbReference>
<dbReference type="InterPro" id="IPR050546">
    <property type="entry name" value="Glycosyl_Hydrlase_16"/>
</dbReference>
<accession>A0A1M2V5B5</accession>
<dbReference type="OMA" id="YINPAGN"/>
<dbReference type="STRING" id="154538.A0A1M2V5B5"/>
<feature type="domain" description="GH16" evidence="2">
    <location>
        <begin position="8"/>
        <end position="311"/>
    </location>
</feature>
<keyword evidence="4" id="KW-1185">Reference proteome</keyword>
<evidence type="ECO:0000313" key="4">
    <source>
        <dbReference type="Proteomes" id="UP000184267"/>
    </source>
</evidence>
<evidence type="ECO:0000313" key="3">
    <source>
        <dbReference type="EMBL" id="OJT02805.1"/>
    </source>
</evidence>
<dbReference type="CDD" id="cd02181">
    <property type="entry name" value="GH16_fungal_Lam16A_glucanase"/>
    <property type="match status" value="1"/>
</dbReference>
<proteinExistence type="predicted"/>
<feature type="compositionally biased region" description="Low complexity" evidence="1">
    <location>
        <begin position="329"/>
        <end position="350"/>
    </location>
</feature>
<dbReference type="GO" id="GO:0004553">
    <property type="term" value="F:hydrolase activity, hydrolyzing O-glycosyl compounds"/>
    <property type="evidence" value="ECO:0007669"/>
    <property type="project" value="InterPro"/>
</dbReference>
<gene>
    <name evidence="3" type="ORF">TRAPUB_6661</name>
</gene>
<reference evidence="3 4" key="1">
    <citation type="submission" date="2016-10" db="EMBL/GenBank/DDBJ databases">
        <title>Genome sequence of the basidiomycete white-rot fungus Trametes pubescens.</title>
        <authorList>
            <person name="Makela M.R."/>
            <person name="Granchi Z."/>
            <person name="Peng M."/>
            <person name="De Vries R.P."/>
            <person name="Grigoriev I."/>
            <person name="Riley R."/>
            <person name="Hilden K."/>
        </authorList>
    </citation>
    <scope>NUCLEOTIDE SEQUENCE [LARGE SCALE GENOMIC DNA]</scope>
    <source>
        <strain evidence="3 4">FBCC735</strain>
    </source>
</reference>
<dbReference type="PANTHER" id="PTHR10963">
    <property type="entry name" value="GLYCOSYL HYDROLASE-RELATED"/>
    <property type="match status" value="1"/>
</dbReference>
<feature type="region of interest" description="Disordered" evidence="1">
    <location>
        <begin position="329"/>
        <end position="353"/>
    </location>
</feature>
<dbReference type="OrthoDB" id="192832at2759"/>
<dbReference type="Proteomes" id="UP000184267">
    <property type="component" value="Unassembled WGS sequence"/>
</dbReference>
<dbReference type="InterPro" id="IPR013320">
    <property type="entry name" value="ConA-like_dom_sf"/>
</dbReference>
<comment type="caution">
    <text evidence="3">The sequence shown here is derived from an EMBL/GenBank/DDBJ whole genome shotgun (WGS) entry which is preliminary data.</text>
</comment>
<name>A0A1M2V5B5_TRAPU</name>
<dbReference type="AlphaFoldDB" id="A0A1M2V5B5"/>
<organism evidence="3 4">
    <name type="scientific">Trametes pubescens</name>
    <name type="common">White-rot fungus</name>
    <dbReference type="NCBI Taxonomy" id="154538"/>
    <lineage>
        <taxon>Eukaryota</taxon>
        <taxon>Fungi</taxon>
        <taxon>Dikarya</taxon>
        <taxon>Basidiomycota</taxon>
        <taxon>Agaricomycotina</taxon>
        <taxon>Agaricomycetes</taxon>
        <taxon>Polyporales</taxon>
        <taxon>Polyporaceae</taxon>
        <taxon>Trametes</taxon>
    </lineage>
</organism>
<dbReference type="PROSITE" id="PS51762">
    <property type="entry name" value="GH16_2"/>
    <property type="match status" value="1"/>
</dbReference>
<sequence length="379" mass="39605">MAVVAPPAVVANVTYNLAQDFSGQNFFNGWDFYGSWDNLTLSNVEWVDQPTALADNLAYINPAGNAILRVDNATTLADKGPDTRRNTVRITTKDSYDLGSLWVFDATHVPFGCTVWPAFWTKGPVWPDNGEIDILEAVNLMDHNQMAIHTTDGCMTSNAIQQTGMMGAADCASNSGCTVEEVKPASYGAALNAANGGVWATKFDIDGIAIWFWSRADVPAELTGADKVVDISKWGTPSAAFPVTPLCDVTKFFTPQQLVIDIALCGVWAGPTGNYQQTCPGVCDVSGAGSPKFDQAWFEIQYVRAYTTGVVPTPTPSASSVVASATVTSPAQGTGSSQSGSQGGSSSSGTVGSGRRGASAGAVAVVLSMIAGMLLAVST</sequence>
<evidence type="ECO:0000256" key="1">
    <source>
        <dbReference type="SAM" id="MobiDB-lite"/>
    </source>
</evidence>
<dbReference type="Pfam" id="PF26113">
    <property type="entry name" value="GH16_XgeA"/>
    <property type="match status" value="1"/>
</dbReference>
<protein>
    <recommendedName>
        <fullName evidence="2">GH16 domain-containing protein</fullName>
    </recommendedName>
</protein>
<evidence type="ECO:0000259" key="2">
    <source>
        <dbReference type="PROSITE" id="PS51762"/>
    </source>
</evidence>
<dbReference type="EMBL" id="MNAD01001649">
    <property type="protein sequence ID" value="OJT02805.1"/>
    <property type="molecule type" value="Genomic_DNA"/>
</dbReference>
<dbReference type="GO" id="GO:0009251">
    <property type="term" value="P:glucan catabolic process"/>
    <property type="evidence" value="ECO:0007669"/>
    <property type="project" value="TreeGrafter"/>
</dbReference>
<dbReference type="PANTHER" id="PTHR10963:SF24">
    <property type="entry name" value="GLYCOSIDASE C21B10.07-RELATED"/>
    <property type="match status" value="1"/>
</dbReference>
<dbReference type="InterPro" id="IPR000757">
    <property type="entry name" value="Beta-glucanase-like"/>
</dbReference>
<dbReference type="Gene3D" id="2.60.120.200">
    <property type="match status" value="1"/>
</dbReference>